<feature type="transmembrane region" description="Helical" evidence="1">
    <location>
        <begin position="94"/>
        <end position="112"/>
    </location>
</feature>
<organism evidence="2 5">
    <name type="scientific">Georgenia soli</name>
    <dbReference type="NCBI Taxonomy" id="638953"/>
    <lineage>
        <taxon>Bacteria</taxon>
        <taxon>Bacillati</taxon>
        <taxon>Actinomycetota</taxon>
        <taxon>Actinomycetes</taxon>
        <taxon>Micrococcales</taxon>
        <taxon>Bogoriellaceae</taxon>
        <taxon>Georgenia</taxon>
    </lineage>
</organism>
<gene>
    <name evidence="2" type="ORF">ATJ97_0318</name>
    <name evidence="3" type="ORF">ATJ97_3911</name>
    <name evidence="4" type="ORF">ATJ97_3917</name>
</gene>
<evidence type="ECO:0000313" key="5">
    <source>
        <dbReference type="Proteomes" id="UP000222106"/>
    </source>
</evidence>
<keyword evidence="5" id="KW-1185">Reference proteome</keyword>
<reference evidence="2 5" key="1">
    <citation type="submission" date="2017-10" db="EMBL/GenBank/DDBJ databases">
        <title>Sequencing the genomes of 1000 actinobacteria strains.</title>
        <authorList>
            <person name="Klenk H.-P."/>
        </authorList>
    </citation>
    <scope>NUCLEOTIDE SEQUENCE [LARGE SCALE GENOMIC DNA]</scope>
    <source>
        <strain evidence="2 5">DSM 21838</strain>
    </source>
</reference>
<evidence type="ECO:0000313" key="3">
    <source>
        <dbReference type="EMBL" id="PFG41359.1"/>
    </source>
</evidence>
<protein>
    <recommendedName>
        <fullName evidence="6">Integral membrane protein</fullName>
    </recommendedName>
</protein>
<dbReference type="EMBL" id="PDJI01000004">
    <property type="protein sequence ID" value="PFG41359.1"/>
    <property type="molecule type" value="Genomic_DNA"/>
</dbReference>
<evidence type="ECO:0000313" key="4">
    <source>
        <dbReference type="EMBL" id="PFG41365.1"/>
    </source>
</evidence>
<proteinExistence type="predicted"/>
<dbReference type="RefSeq" id="WP_245861972.1">
    <property type="nucleotide sequence ID" value="NZ_PDJI01000004.1"/>
</dbReference>
<name>A0A2A9EFZ6_9MICO</name>
<keyword evidence="1" id="KW-0472">Membrane</keyword>
<evidence type="ECO:0000313" key="2">
    <source>
        <dbReference type="EMBL" id="PFG37854.1"/>
    </source>
</evidence>
<feature type="transmembrane region" description="Helical" evidence="1">
    <location>
        <begin position="66"/>
        <end position="85"/>
    </location>
</feature>
<comment type="caution">
    <text evidence="2">The sequence shown here is derived from an EMBL/GenBank/DDBJ whole genome shotgun (WGS) entry which is preliminary data.</text>
</comment>
<accession>A0A2A9EFZ6</accession>
<feature type="transmembrane region" description="Helical" evidence="1">
    <location>
        <begin position="132"/>
        <end position="149"/>
    </location>
</feature>
<keyword evidence="1" id="KW-1133">Transmembrane helix</keyword>
<dbReference type="AlphaFoldDB" id="A0A2A9EFZ6"/>
<dbReference type="EMBL" id="PDJI01000004">
    <property type="protein sequence ID" value="PFG37854.1"/>
    <property type="molecule type" value="Genomic_DNA"/>
</dbReference>
<evidence type="ECO:0008006" key="6">
    <source>
        <dbReference type="Google" id="ProtNLM"/>
    </source>
</evidence>
<sequence length="163" mass="17251">MSTNDEAAVRSRPEREEVVTTSAVDTRRPAFGLGRVLILVYGIFAVAATARAGVQLITKADEAPLAYGLSALAGVVYVVATVALAHNGRRMRRVGWTAVVFELVGVLTVGTLSVVSPELFPDDTVWSGFGSGYGYVPAVLPLLGIAWLWHSSPARIAARADRG</sequence>
<evidence type="ECO:0000256" key="1">
    <source>
        <dbReference type="SAM" id="Phobius"/>
    </source>
</evidence>
<keyword evidence="1" id="KW-0812">Transmembrane</keyword>
<feature type="transmembrane region" description="Helical" evidence="1">
    <location>
        <begin position="36"/>
        <end position="54"/>
    </location>
</feature>
<dbReference type="EMBL" id="PDJI01000004">
    <property type="protein sequence ID" value="PFG41365.1"/>
    <property type="molecule type" value="Genomic_DNA"/>
</dbReference>
<dbReference type="Proteomes" id="UP000222106">
    <property type="component" value="Unassembled WGS sequence"/>
</dbReference>